<dbReference type="InterPro" id="IPR002913">
    <property type="entry name" value="START_lipid-bd_dom"/>
</dbReference>
<organism evidence="3 4">
    <name type="scientific">Astrephomene gubernaculifera</name>
    <dbReference type="NCBI Taxonomy" id="47775"/>
    <lineage>
        <taxon>Eukaryota</taxon>
        <taxon>Viridiplantae</taxon>
        <taxon>Chlorophyta</taxon>
        <taxon>core chlorophytes</taxon>
        <taxon>Chlorophyceae</taxon>
        <taxon>CS clade</taxon>
        <taxon>Chlamydomonadales</taxon>
        <taxon>Astrephomenaceae</taxon>
        <taxon>Astrephomene</taxon>
    </lineage>
</organism>
<feature type="region of interest" description="Disordered" evidence="1">
    <location>
        <begin position="83"/>
        <end position="112"/>
    </location>
</feature>
<protein>
    <recommendedName>
        <fullName evidence="2">START domain-containing protein</fullName>
    </recommendedName>
</protein>
<dbReference type="PANTHER" id="PTHR19308">
    <property type="entry name" value="PHOSPHATIDYLCHOLINE TRANSFER PROTEIN"/>
    <property type="match status" value="1"/>
</dbReference>
<dbReference type="Gene3D" id="3.30.530.20">
    <property type="match status" value="1"/>
</dbReference>
<dbReference type="PROSITE" id="PS50848">
    <property type="entry name" value="START"/>
    <property type="match status" value="1"/>
</dbReference>
<accession>A0AAD3DF90</accession>
<comment type="caution">
    <text evidence="3">The sequence shown here is derived from an EMBL/GenBank/DDBJ whole genome shotgun (WGS) entry which is preliminary data.</text>
</comment>
<feature type="compositionally biased region" description="Polar residues" evidence="1">
    <location>
        <begin position="923"/>
        <end position="932"/>
    </location>
</feature>
<proteinExistence type="predicted"/>
<dbReference type="EMBL" id="BMAR01000001">
    <property type="protein sequence ID" value="GFR40739.1"/>
    <property type="molecule type" value="Genomic_DNA"/>
</dbReference>
<feature type="compositionally biased region" description="Low complexity" evidence="1">
    <location>
        <begin position="895"/>
        <end position="922"/>
    </location>
</feature>
<feature type="region of interest" description="Disordered" evidence="1">
    <location>
        <begin position="160"/>
        <end position="236"/>
    </location>
</feature>
<dbReference type="InterPro" id="IPR051213">
    <property type="entry name" value="START_lipid_transfer"/>
</dbReference>
<dbReference type="GO" id="GO:0008289">
    <property type="term" value="F:lipid binding"/>
    <property type="evidence" value="ECO:0007669"/>
    <property type="project" value="InterPro"/>
</dbReference>
<dbReference type="PANTHER" id="PTHR19308:SF39">
    <property type="entry name" value="PHOSPHATIDYLCHOLINE TRANSFER PROTEIN"/>
    <property type="match status" value="1"/>
</dbReference>
<feature type="region of interest" description="Disordered" evidence="1">
    <location>
        <begin position="895"/>
        <end position="938"/>
    </location>
</feature>
<sequence length="946" mass="100187">MLYEIRFSGTLDRRLAVCLLSLSFLWLLTLCRTPSKEQPNGYFESMYAVLESIAVVGSPAQWIVTLLGLCLFPALSRSGRSGPYPAAGAGGSSELSTQATSRKHGPGSHSIEIGRQYGYQRHGRGSAFGLLKRLRRVLSEGRAQARRLCGPDSVLQKSVPSFSRKRSFGSRSSKSEDVLSSRLSSDSLLRGASQPQTATAGGRRGFFQRSFNANGNGGNGNGSSSSPGMSGSRWRPSMSRIASGQHLAGMVPSESSLSSTAAGKRLEILSHNGFQAVDCLAHETTDPAFAAVRQAITDTHLLQFGAMIGEASAELALSQAGSAAAVGPLPGSLLGPYDRRDLYRQGWELVLEEHKPGLHYWSWRRPLRKGLYMYKSKTVYEAATTAQYIDFTYDMEYRRTWDELMICQIAIPPPPASAATAAAAGDGSGASSSQAVMSLAEAEAKSAGGGSAFMFSRTKFPPPMAAREYTYVRRSWAKPDDGGCYCISRDFAHPSPPAAGGRAVRVSDFVSAYVIRSSKGIFDTASPAVEAVNVYFEDAGVASGLANMSVRRALWPMVQKTEAAFRGYQLTRVHGSLEQPPPERAVALDSLGAAMGAGAARAAAAAANADAASCMGGLEPGAGDGARWWQRLRLGSPDLLLYRAYMALWRGGRSAVLAAASCCMSLWCGATGLLVSAGCAVRSGVRATMTAARAVPATSSQLLLEAVRYIRSSSNLVTKVLSTNSPSEPFTRAGRLAALVLWPWEALAAHHVWGWRRAAAVAARPTAMSTAGNAAHSGRLTHGSGGGARSSDRLSSHPLFRSGIEDTDAHTAAPGRIRRLSVTPPSGSARSSGAGSLNCGPNAPQSPRGGSRSASFRARQGSFVRRWTVLAVKVAKVAGAGLLLGRAARAEAGVGAAEGHAGPARQQQQQQQVVDGQQQQQQHLTQRKAQGQQLGGGYTMMPEQWW</sequence>
<evidence type="ECO:0000313" key="3">
    <source>
        <dbReference type="EMBL" id="GFR40739.1"/>
    </source>
</evidence>
<feature type="compositionally biased region" description="Low complexity" evidence="1">
    <location>
        <begin position="180"/>
        <end position="190"/>
    </location>
</feature>
<feature type="domain" description="START" evidence="2">
    <location>
        <begin position="345"/>
        <end position="516"/>
    </location>
</feature>
<dbReference type="InterPro" id="IPR023393">
    <property type="entry name" value="START-like_dom_sf"/>
</dbReference>
<feature type="compositionally biased region" description="Low complexity" evidence="1">
    <location>
        <begin position="826"/>
        <end position="836"/>
    </location>
</feature>
<dbReference type="GO" id="GO:0005737">
    <property type="term" value="C:cytoplasm"/>
    <property type="evidence" value="ECO:0007669"/>
    <property type="project" value="UniProtKB-ARBA"/>
</dbReference>
<dbReference type="Proteomes" id="UP001054857">
    <property type="component" value="Unassembled WGS sequence"/>
</dbReference>
<name>A0AAD3DF90_9CHLO</name>
<feature type="region of interest" description="Disordered" evidence="1">
    <location>
        <begin position="771"/>
        <end position="854"/>
    </location>
</feature>
<reference evidence="3 4" key="1">
    <citation type="journal article" date="2021" name="Sci. Rep.">
        <title>Genome sequencing of the multicellular alga Astrephomene provides insights into convergent evolution of germ-soma differentiation.</title>
        <authorList>
            <person name="Yamashita S."/>
            <person name="Yamamoto K."/>
            <person name="Matsuzaki R."/>
            <person name="Suzuki S."/>
            <person name="Yamaguchi H."/>
            <person name="Hirooka S."/>
            <person name="Minakuchi Y."/>
            <person name="Miyagishima S."/>
            <person name="Kawachi M."/>
            <person name="Toyoda A."/>
            <person name="Nozaki H."/>
        </authorList>
    </citation>
    <scope>NUCLEOTIDE SEQUENCE [LARGE SCALE GENOMIC DNA]</scope>
    <source>
        <strain evidence="3 4">NIES-4017</strain>
    </source>
</reference>
<evidence type="ECO:0000259" key="2">
    <source>
        <dbReference type="PROSITE" id="PS50848"/>
    </source>
</evidence>
<evidence type="ECO:0000256" key="1">
    <source>
        <dbReference type="SAM" id="MobiDB-lite"/>
    </source>
</evidence>
<dbReference type="Pfam" id="PF01852">
    <property type="entry name" value="START"/>
    <property type="match status" value="1"/>
</dbReference>
<dbReference type="SUPFAM" id="SSF55961">
    <property type="entry name" value="Bet v1-like"/>
    <property type="match status" value="1"/>
</dbReference>
<dbReference type="AlphaFoldDB" id="A0AAD3DF90"/>
<evidence type="ECO:0000313" key="4">
    <source>
        <dbReference type="Proteomes" id="UP001054857"/>
    </source>
</evidence>
<gene>
    <name evidence="3" type="ORF">Agub_g1349</name>
</gene>
<keyword evidence="4" id="KW-1185">Reference proteome</keyword>
<feature type="compositionally biased region" description="Low complexity" evidence="1">
    <location>
        <begin position="222"/>
        <end position="232"/>
    </location>
</feature>